<keyword evidence="4 10" id="KW-0812">Transmembrane</keyword>
<dbReference type="InterPro" id="IPR045214">
    <property type="entry name" value="Surf1/Surf4"/>
</dbReference>
<dbReference type="GO" id="GO:0005793">
    <property type="term" value="C:endoplasmic reticulum-Golgi intermediate compartment"/>
    <property type="evidence" value="ECO:0007669"/>
    <property type="project" value="TreeGrafter"/>
</dbReference>
<gene>
    <name evidence="12" type="ORF">UV8b_02162</name>
    <name evidence="11" type="ORF">UVI_02052550</name>
</gene>
<evidence type="ECO:0000256" key="8">
    <source>
        <dbReference type="ARBA" id="ARBA00023136"/>
    </source>
</evidence>
<dbReference type="EMBL" id="CP072754">
    <property type="protein sequence ID" value="QUC17921.1"/>
    <property type="molecule type" value="Genomic_DNA"/>
</dbReference>
<dbReference type="Proteomes" id="UP000054053">
    <property type="component" value="Unassembled WGS sequence"/>
</dbReference>
<keyword evidence="3" id="KW-0813">Transport</keyword>
<evidence type="ECO:0000313" key="14">
    <source>
        <dbReference type="Proteomes" id="UP000054053"/>
    </source>
</evidence>
<comment type="subcellular location">
    <subcellularLocation>
        <location evidence="1">Endoplasmic reticulum membrane</location>
        <topology evidence="1">Multi-pass membrane protein</topology>
    </subcellularLocation>
</comment>
<feature type="transmembrane region" description="Helical" evidence="10">
    <location>
        <begin position="269"/>
        <end position="289"/>
    </location>
</feature>
<keyword evidence="8 10" id="KW-0472">Membrane</keyword>
<dbReference type="Proteomes" id="UP000027002">
    <property type="component" value="Chromosome 2"/>
</dbReference>
<accession>A0A1B5L8A1</accession>
<dbReference type="PROSITE" id="PS01339">
    <property type="entry name" value="SURF4"/>
    <property type="match status" value="1"/>
</dbReference>
<evidence type="ECO:0000313" key="11">
    <source>
        <dbReference type="EMBL" id="GAO18779.1"/>
    </source>
</evidence>
<keyword evidence="5" id="KW-0256">Endoplasmic reticulum</keyword>
<sequence>MQRGPSGYGLGGSPAYGGPSNAPDSSGGSVLEQVRHYTSKVEDVLDTFSEPIKPYLPAIGRFLIVVTFLEDALRIMMQWTDQLLYLRDYRHIPSGLTHIFLLVNVIAMTICSILVIARKHSDYAVAGLMGVVVTQALGYGLIFDLNFFLRNLSVIGGLLMVLSDSWVRKTKAFAGLPQIDEKDRKMYFQLAGRVLLIFLFVGFVFTGQWSIWRVLVSLLGAGACVMVVVGFKAKFSATLLVVILSIFNLFVNNFWTLHEHHPHKDFAKYDFFQILSIVGGLLLLVNSGPGQFSIDEKKKVY</sequence>
<dbReference type="InterPro" id="IPR002995">
    <property type="entry name" value="Surf4"/>
</dbReference>
<protein>
    <recommendedName>
        <fullName evidence="15">COPII-coated vesicle protein SurF4/Erv29</fullName>
    </recommendedName>
</protein>
<dbReference type="GeneID" id="66062940"/>
<evidence type="ECO:0000256" key="10">
    <source>
        <dbReference type="SAM" id="Phobius"/>
    </source>
</evidence>
<evidence type="ECO:0000256" key="4">
    <source>
        <dbReference type="ARBA" id="ARBA00022692"/>
    </source>
</evidence>
<evidence type="ECO:0000313" key="12">
    <source>
        <dbReference type="EMBL" id="QUC17921.1"/>
    </source>
</evidence>
<dbReference type="KEGG" id="uvi:66062940"/>
<dbReference type="OrthoDB" id="7859621at2759"/>
<feature type="transmembrane region" description="Helical" evidence="10">
    <location>
        <begin position="123"/>
        <end position="142"/>
    </location>
</feature>
<dbReference type="GO" id="GO:0015031">
    <property type="term" value="P:protein transport"/>
    <property type="evidence" value="ECO:0007669"/>
    <property type="project" value="UniProtKB-KW"/>
</dbReference>
<dbReference type="Pfam" id="PF02077">
    <property type="entry name" value="SURF4"/>
    <property type="match status" value="1"/>
</dbReference>
<evidence type="ECO:0000256" key="7">
    <source>
        <dbReference type="ARBA" id="ARBA00022989"/>
    </source>
</evidence>
<reference evidence="12" key="3">
    <citation type="submission" date="2020-03" db="EMBL/GenBank/DDBJ databases">
        <title>A mixture of massive structural variations and highly conserved coding sequences in Ustilaginoidea virens genome.</title>
        <authorList>
            <person name="Zhang K."/>
            <person name="Zhao Z."/>
            <person name="Zhang Z."/>
            <person name="Li Y."/>
            <person name="Hsiang T."/>
            <person name="Sun W."/>
        </authorList>
    </citation>
    <scope>NUCLEOTIDE SEQUENCE</scope>
    <source>
        <strain evidence="12">UV-8b</strain>
    </source>
</reference>
<keyword evidence="7 10" id="KW-1133">Transmembrane helix</keyword>
<dbReference type="AlphaFoldDB" id="A0A1B5L8A1"/>
<evidence type="ECO:0000256" key="6">
    <source>
        <dbReference type="ARBA" id="ARBA00022927"/>
    </source>
</evidence>
<organism evidence="11 14">
    <name type="scientific">Ustilaginoidea virens</name>
    <name type="common">Rice false smut fungus</name>
    <name type="synonym">Villosiclava virens</name>
    <dbReference type="NCBI Taxonomy" id="1159556"/>
    <lineage>
        <taxon>Eukaryota</taxon>
        <taxon>Fungi</taxon>
        <taxon>Dikarya</taxon>
        <taxon>Ascomycota</taxon>
        <taxon>Pezizomycotina</taxon>
        <taxon>Sordariomycetes</taxon>
        <taxon>Hypocreomycetidae</taxon>
        <taxon>Hypocreales</taxon>
        <taxon>Clavicipitaceae</taxon>
        <taxon>Ustilaginoidea</taxon>
    </lineage>
</organism>
<dbReference type="GO" id="GO:0007030">
    <property type="term" value="P:Golgi organization"/>
    <property type="evidence" value="ECO:0007669"/>
    <property type="project" value="TreeGrafter"/>
</dbReference>
<evidence type="ECO:0000256" key="3">
    <source>
        <dbReference type="ARBA" id="ARBA00022448"/>
    </source>
</evidence>
<feature type="transmembrane region" description="Helical" evidence="10">
    <location>
        <begin position="96"/>
        <end position="116"/>
    </location>
</feature>
<feature type="region of interest" description="Disordered" evidence="9">
    <location>
        <begin position="1"/>
        <end position="29"/>
    </location>
</feature>
<evidence type="ECO:0000256" key="5">
    <source>
        <dbReference type="ARBA" id="ARBA00022824"/>
    </source>
</evidence>
<name>A0A1B5L8A1_USTVR</name>
<feature type="transmembrane region" description="Helical" evidence="10">
    <location>
        <begin position="148"/>
        <end position="167"/>
    </location>
</feature>
<evidence type="ECO:0000256" key="1">
    <source>
        <dbReference type="ARBA" id="ARBA00004477"/>
    </source>
</evidence>
<feature type="transmembrane region" description="Helical" evidence="10">
    <location>
        <begin position="211"/>
        <end position="231"/>
    </location>
</feature>
<reference evidence="11" key="1">
    <citation type="journal article" date="2016" name="Genome Announc.">
        <title>Genome Sequence of Ustilaginoidea virens IPU010, a Rice Pathogenic Fungus Causing False Smut.</title>
        <authorList>
            <person name="Kumagai T."/>
            <person name="Ishii T."/>
            <person name="Terai G."/>
            <person name="Umemura M."/>
            <person name="Machida M."/>
            <person name="Asai K."/>
        </authorList>
    </citation>
    <scope>NUCLEOTIDE SEQUENCE [LARGE SCALE GENOMIC DNA]</scope>
    <source>
        <strain evidence="11">IPU010</strain>
    </source>
</reference>
<dbReference type="RefSeq" id="XP_042995594.1">
    <property type="nucleotide sequence ID" value="XM_043139660.1"/>
</dbReference>
<dbReference type="PANTHER" id="PTHR23427:SF1">
    <property type="entry name" value="SURFEIT LOCUS PROTEIN 4"/>
    <property type="match status" value="1"/>
</dbReference>
<feature type="transmembrane region" description="Helical" evidence="10">
    <location>
        <begin position="238"/>
        <end position="257"/>
    </location>
</feature>
<keyword evidence="13" id="KW-1185">Reference proteome</keyword>
<feature type="transmembrane region" description="Helical" evidence="10">
    <location>
        <begin position="187"/>
        <end position="205"/>
    </location>
</feature>
<comment type="similarity">
    <text evidence="2">Belongs to the SURF4 family.</text>
</comment>
<evidence type="ECO:0000256" key="2">
    <source>
        <dbReference type="ARBA" id="ARBA00006945"/>
    </source>
</evidence>
<reference evidence="14" key="2">
    <citation type="journal article" date="2016" name="Genome Announc.">
        <title>Genome sequence of Ustilaginoidea virens IPU010, a rice pathogenic fungus causing false smut.</title>
        <authorList>
            <person name="Kumagai T."/>
            <person name="Ishii T."/>
            <person name="Terai G."/>
            <person name="Umemura M."/>
            <person name="Machida M."/>
            <person name="Asai K."/>
        </authorList>
    </citation>
    <scope>NUCLEOTIDE SEQUENCE [LARGE SCALE GENOMIC DNA]</scope>
    <source>
        <strain evidence="14">IPU010</strain>
    </source>
</reference>
<proteinExistence type="inferred from homology"/>
<evidence type="ECO:0000313" key="13">
    <source>
        <dbReference type="Proteomes" id="UP000027002"/>
    </source>
</evidence>
<keyword evidence="6" id="KW-0653">Protein transport</keyword>
<feature type="compositionally biased region" description="Gly residues" evidence="9">
    <location>
        <begin position="1"/>
        <end position="15"/>
    </location>
</feature>
<dbReference type="GO" id="GO:0005789">
    <property type="term" value="C:endoplasmic reticulum membrane"/>
    <property type="evidence" value="ECO:0007669"/>
    <property type="project" value="UniProtKB-SubCell"/>
</dbReference>
<dbReference type="EMBL" id="BBTG02000040">
    <property type="protein sequence ID" value="GAO18779.1"/>
    <property type="molecule type" value="Genomic_DNA"/>
</dbReference>
<dbReference type="PANTHER" id="PTHR23427">
    <property type="entry name" value="SURFEIT LOCUS PROTEIN"/>
    <property type="match status" value="1"/>
</dbReference>
<evidence type="ECO:0000256" key="9">
    <source>
        <dbReference type="SAM" id="MobiDB-lite"/>
    </source>
</evidence>
<evidence type="ECO:0008006" key="15">
    <source>
        <dbReference type="Google" id="ProtNLM"/>
    </source>
</evidence>